<evidence type="ECO:0000313" key="4">
    <source>
        <dbReference type="EMBL" id="EEX76742.1"/>
    </source>
</evidence>
<protein>
    <submittedName>
        <fullName evidence="4">Efflux transporter, RND family, MFP subunit</fullName>
    </submittedName>
</protein>
<dbReference type="AlphaFoldDB" id="C9LWJ4"/>
<dbReference type="Gene3D" id="2.40.50.100">
    <property type="match status" value="1"/>
</dbReference>
<comment type="caution">
    <text evidence="4">The sequence shown here is derived from an EMBL/GenBank/DDBJ whole genome shotgun (WGS) entry which is preliminary data.</text>
</comment>
<feature type="chain" id="PRO_5039022714" evidence="2">
    <location>
        <begin position="28"/>
        <end position="365"/>
    </location>
</feature>
<feature type="signal peptide" evidence="2">
    <location>
        <begin position="1"/>
        <end position="27"/>
    </location>
</feature>
<dbReference type="Gene3D" id="1.10.287.470">
    <property type="entry name" value="Helix hairpin bin"/>
    <property type="match status" value="1"/>
</dbReference>
<dbReference type="Proteomes" id="UP000003505">
    <property type="component" value="Unassembled WGS sequence"/>
</dbReference>
<dbReference type="EMBL" id="ACKP02000044">
    <property type="protein sequence ID" value="EEX76742.1"/>
    <property type="molecule type" value="Genomic_DNA"/>
</dbReference>
<dbReference type="PROSITE" id="PS51257">
    <property type="entry name" value="PROKAR_LIPOPROTEIN"/>
    <property type="match status" value="1"/>
</dbReference>
<comment type="similarity">
    <text evidence="1">Belongs to the membrane fusion protein (MFP) (TC 8.A.1) family.</text>
</comment>
<evidence type="ECO:0000259" key="3">
    <source>
        <dbReference type="Pfam" id="PF25954"/>
    </source>
</evidence>
<dbReference type="PANTHER" id="PTHR30469:SF15">
    <property type="entry name" value="HLYD FAMILY OF SECRETION PROTEINS"/>
    <property type="match status" value="1"/>
</dbReference>
<dbReference type="InterPro" id="IPR006143">
    <property type="entry name" value="RND_pump_MFP"/>
</dbReference>
<name>C9LWJ4_SELS3</name>
<proteinExistence type="inferred from homology"/>
<dbReference type="PANTHER" id="PTHR30469">
    <property type="entry name" value="MULTIDRUG RESISTANCE PROTEIN MDTA"/>
    <property type="match status" value="1"/>
</dbReference>
<sequence>MRRGGNDVRYGARSILALLLAGLLVSAAGCGDAPPEKAKPPLVRTERVETNEAAHVVNYAGSVRGRYEKNLAFQVGGRVIARAVNVGDRVEAGAPLLRLDASDIVQRSRQADAAVDAAKAQLDLAAANAARYRELYEAEAVPAAVLDQYETAYGAAAASYRQALAQAAEGHNAVSYTELLADAPGVISAVAAEAGQVVAAGQTVVTLVESGELEVEIAVPEDRLVDVPPGKEVAVSFWALGAGVVSGTVREVAPMADAVSRTYRVRVSVPAPPAGMALGMTANVAVGRAPTAAVRLPLAAIYQTGGKPSVWLVGADNKVFLQEVAVDGYDSNDVLVRGLPDGALVVTAGVHKLREGDEVRTGDAP</sequence>
<feature type="domain" description="CusB-like beta-barrel" evidence="3">
    <location>
        <begin position="215"/>
        <end position="288"/>
    </location>
</feature>
<dbReference type="eggNOG" id="COG0845">
    <property type="taxonomic scope" value="Bacteria"/>
</dbReference>
<dbReference type="GO" id="GO:0015562">
    <property type="term" value="F:efflux transmembrane transporter activity"/>
    <property type="evidence" value="ECO:0007669"/>
    <property type="project" value="TreeGrafter"/>
</dbReference>
<evidence type="ECO:0000256" key="2">
    <source>
        <dbReference type="SAM" id="SignalP"/>
    </source>
</evidence>
<dbReference type="NCBIfam" id="TIGR01730">
    <property type="entry name" value="RND_mfp"/>
    <property type="match status" value="1"/>
</dbReference>
<dbReference type="Gene3D" id="2.40.420.20">
    <property type="match status" value="1"/>
</dbReference>
<dbReference type="STRING" id="546271.Selsp_0680"/>
<dbReference type="Gene3D" id="2.40.30.170">
    <property type="match status" value="1"/>
</dbReference>
<evidence type="ECO:0000313" key="5">
    <source>
        <dbReference type="Proteomes" id="UP000003505"/>
    </source>
</evidence>
<dbReference type="SUPFAM" id="SSF111369">
    <property type="entry name" value="HlyD-like secretion proteins"/>
    <property type="match status" value="1"/>
</dbReference>
<organism evidence="4 5">
    <name type="scientific">Selenomonas sputigena (strain ATCC 35185 / DSM 20758 / CCUG 44933 / VPI D19B-28)</name>
    <dbReference type="NCBI Taxonomy" id="546271"/>
    <lineage>
        <taxon>Bacteria</taxon>
        <taxon>Bacillati</taxon>
        <taxon>Bacillota</taxon>
        <taxon>Negativicutes</taxon>
        <taxon>Selenomonadales</taxon>
        <taxon>Selenomonadaceae</taxon>
        <taxon>Selenomonas</taxon>
    </lineage>
</organism>
<dbReference type="InterPro" id="IPR058792">
    <property type="entry name" value="Beta-barrel_RND_2"/>
</dbReference>
<evidence type="ECO:0000256" key="1">
    <source>
        <dbReference type="ARBA" id="ARBA00009477"/>
    </source>
</evidence>
<accession>C9LWJ4</accession>
<gene>
    <name evidence="4" type="ORF">SELSPUOL_01848</name>
</gene>
<reference evidence="4 5" key="1">
    <citation type="submission" date="2009-09" db="EMBL/GenBank/DDBJ databases">
        <authorList>
            <person name="Weinstock G."/>
            <person name="Sodergren E."/>
            <person name="Clifton S."/>
            <person name="Fulton L."/>
            <person name="Fulton B."/>
            <person name="Courtney L."/>
            <person name="Fronick C."/>
            <person name="Harrison M."/>
            <person name="Strong C."/>
            <person name="Farmer C."/>
            <person name="Delahaunty K."/>
            <person name="Markovic C."/>
            <person name="Hall O."/>
            <person name="Minx P."/>
            <person name="Tomlinson C."/>
            <person name="Mitreva M."/>
            <person name="Nelson J."/>
            <person name="Hou S."/>
            <person name="Wollam A."/>
            <person name="Pepin K.H."/>
            <person name="Johnson M."/>
            <person name="Bhonagiri V."/>
            <person name="Nash W.E."/>
            <person name="Warren W."/>
            <person name="Chinwalla A."/>
            <person name="Mardis E.R."/>
            <person name="Wilson R.K."/>
        </authorList>
    </citation>
    <scope>NUCLEOTIDE SEQUENCE [LARGE SCALE GENOMIC DNA]</scope>
    <source>
        <strain evidence="5">ATCC 35185 / DSM 20758 / VPI D19B-28</strain>
    </source>
</reference>
<dbReference type="GO" id="GO:1990281">
    <property type="term" value="C:efflux pump complex"/>
    <property type="evidence" value="ECO:0007669"/>
    <property type="project" value="TreeGrafter"/>
</dbReference>
<keyword evidence="2" id="KW-0732">Signal</keyword>
<dbReference type="Pfam" id="PF25954">
    <property type="entry name" value="Beta-barrel_RND_2"/>
    <property type="match status" value="1"/>
</dbReference>